<feature type="domain" description="DUF7927" evidence="3">
    <location>
        <begin position="118"/>
        <end position="226"/>
    </location>
</feature>
<dbReference type="InterPro" id="IPR057687">
    <property type="entry name" value="DUF7927"/>
</dbReference>
<evidence type="ECO:0008006" key="6">
    <source>
        <dbReference type="Google" id="ProtNLM"/>
    </source>
</evidence>
<dbReference type="InterPro" id="IPR001434">
    <property type="entry name" value="OmcB-like_DUF11"/>
</dbReference>
<dbReference type="NCBIfam" id="TIGR01167">
    <property type="entry name" value="LPXTG_anchor"/>
    <property type="match status" value="1"/>
</dbReference>
<dbReference type="Pfam" id="PF01345">
    <property type="entry name" value="DUF11"/>
    <property type="match status" value="1"/>
</dbReference>
<feature type="domain" description="DUF11" evidence="2">
    <location>
        <begin position="251"/>
        <end position="346"/>
    </location>
</feature>
<evidence type="ECO:0000256" key="1">
    <source>
        <dbReference type="SAM" id="Phobius"/>
    </source>
</evidence>
<accession>A0A224X029</accession>
<dbReference type="InterPro" id="IPR047589">
    <property type="entry name" value="DUF11_rpt"/>
</dbReference>
<dbReference type="NCBIfam" id="TIGR04226">
    <property type="entry name" value="RrgB_K2N_iso_D2"/>
    <property type="match status" value="1"/>
</dbReference>
<dbReference type="PANTHER" id="PTHR34819:SF3">
    <property type="entry name" value="CELL SURFACE PROTEIN"/>
    <property type="match status" value="1"/>
</dbReference>
<gene>
    <name evidence="4" type="ORF">RsY01_1228</name>
</gene>
<dbReference type="EMBL" id="BEDT01000002">
    <property type="protein sequence ID" value="GAX47628.1"/>
    <property type="molecule type" value="Genomic_DNA"/>
</dbReference>
<evidence type="ECO:0000313" key="5">
    <source>
        <dbReference type="Proteomes" id="UP000218689"/>
    </source>
</evidence>
<sequence>MTVKNIGDAKSELVDYEFGDDVEDTLLLDKNSISLIGGTNGTFEVVNQKISAKVTLKGGESAKLTFQAQVTDKANEKGKVSNAMLVSGNTPPPPVVENPVPKAEAEKHVFDSTGKKIDGESVKVGDFLTYELTVKNIGDAKSELVDYEFGDDVEDTLLLDKNSISLIGGTNGTFEVVNQKISAKVTLKGGESAKLTFQAQVTDKANEKGKVSNAMLVSGNTPPPPVVENPVGKLESSKQVFNKDGTDIGGKTVQVGDVLTYEITAKNTGNKDSVLKDVMITDEVPAVLELDTASVKLEGAKGDVKVNGQTITAKIDNLKGGELVKLIFQVKVTNKAKGEVKNIAVVKVPGIPPQYPEVPIVVPPTPRDIPNTDDGMPKTGEISHLELVALGAICIIIAMYIYRKKISSDI</sequence>
<dbReference type="InterPro" id="IPR026466">
    <property type="entry name" value="Fim_isopep_form_D2_dom"/>
</dbReference>
<dbReference type="Proteomes" id="UP000218689">
    <property type="component" value="Unassembled WGS sequence"/>
</dbReference>
<dbReference type="NCBIfam" id="TIGR01451">
    <property type="entry name" value="B_ant_repeat"/>
    <property type="match status" value="1"/>
</dbReference>
<organism evidence="4 5">
    <name type="scientific">Pseudolactococcus reticulitermitis</name>
    <dbReference type="NCBI Taxonomy" id="2025039"/>
    <lineage>
        <taxon>Bacteria</taxon>
        <taxon>Bacillati</taxon>
        <taxon>Bacillota</taxon>
        <taxon>Bacilli</taxon>
        <taxon>Lactobacillales</taxon>
        <taxon>Streptococcaceae</taxon>
        <taxon>Pseudolactococcus</taxon>
    </lineage>
</organism>
<protein>
    <recommendedName>
        <fullName evidence="6">DUF11 domain-containing protein</fullName>
    </recommendedName>
</protein>
<keyword evidence="1" id="KW-0472">Membrane</keyword>
<dbReference type="PANTHER" id="PTHR34819">
    <property type="entry name" value="LARGE CYSTEINE-RICH PERIPLASMIC PROTEIN OMCB"/>
    <property type="match status" value="1"/>
</dbReference>
<evidence type="ECO:0000259" key="2">
    <source>
        <dbReference type="Pfam" id="PF01345"/>
    </source>
</evidence>
<proteinExistence type="predicted"/>
<keyword evidence="1" id="KW-0812">Transmembrane</keyword>
<feature type="transmembrane region" description="Helical" evidence="1">
    <location>
        <begin position="382"/>
        <end position="402"/>
    </location>
</feature>
<comment type="caution">
    <text evidence="4">The sequence shown here is derived from an EMBL/GenBank/DDBJ whole genome shotgun (WGS) entry which is preliminary data.</text>
</comment>
<dbReference type="Pfam" id="PF25549">
    <property type="entry name" value="DUF7927"/>
    <property type="match status" value="1"/>
</dbReference>
<name>A0A224X029_9LACT</name>
<evidence type="ECO:0000259" key="3">
    <source>
        <dbReference type="Pfam" id="PF25549"/>
    </source>
</evidence>
<dbReference type="AlphaFoldDB" id="A0A224X029"/>
<keyword evidence="1" id="KW-1133">Transmembrane helix</keyword>
<dbReference type="InterPro" id="IPR051172">
    <property type="entry name" value="Chlamydia_OmcB"/>
</dbReference>
<keyword evidence="5" id="KW-1185">Reference proteome</keyword>
<reference evidence="5" key="1">
    <citation type="submission" date="2017-08" db="EMBL/GenBank/DDBJ databases">
        <title>Draft genome sequence of Lactococcus sp. strain Rs-Y01, isolated from the gut of the lower termite Reticulitermes speratus.</title>
        <authorList>
            <person name="Ohkuma M."/>
            <person name="Yuki M."/>
        </authorList>
    </citation>
    <scope>NUCLEOTIDE SEQUENCE [LARGE SCALE GENOMIC DNA]</scope>
    <source>
        <strain evidence="5">Rs-Y01</strain>
    </source>
</reference>
<dbReference type="Gene3D" id="2.60.40.740">
    <property type="match status" value="2"/>
</dbReference>
<evidence type="ECO:0000313" key="4">
    <source>
        <dbReference type="EMBL" id="GAX47628.1"/>
    </source>
</evidence>